<dbReference type="CDD" id="cd11317">
    <property type="entry name" value="AmyAc_bac_euk_AmyA"/>
    <property type="match status" value="1"/>
</dbReference>
<dbReference type="InterPro" id="IPR006048">
    <property type="entry name" value="A-amylase/branching_C"/>
</dbReference>
<reference evidence="15 16" key="1">
    <citation type="submission" date="2019-03" db="EMBL/GenBank/DDBJ databases">
        <title>Genomics of glacier-inhabiting Cryobacterium strains.</title>
        <authorList>
            <person name="Liu Q."/>
            <person name="Xin Y.-H."/>
        </authorList>
    </citation>
    <scope>NUCLEOTIDE SEQUENCE [LARGE SCALE GENOMIC DNA]</scope>
    <source>
        <strain evidence="15 16">Sr47</strain>
    </source>
</reference>
<evidence type="ECO:0000256" key="9">
    <source>
        <dbReference type="ARBA" id="ARBA00023277"/>
    </source>
</evidence>
<dbReference type="GO" id="GO:0004556">
    <property type="term" value="F:alpha-amylase activity"/>
    <property type="evidence" value="ECO:0007669"/>
    <property type="project" value="UniProtKB-UniRule"/>
</dbReference>
<dbReference type="EMBL" id="SOEZ01000073">
    <property type="protein sequence ID" value="TFB47393.1"/>
    <property type="molecule type" value="Genomic_DNA"/>
</dbReference>
<feature type="domain" description="Glycosyl hydrolase family 13 catalytic" evidence="14">
    <location>
        <begin position="54"/>
        <end position="411"/>
    </location>
</feature>
<protein>
    <recommendedName>
        <fullName evidence="5 12">Alpha-amylase</fullName>
        <ecNumber evidence="4 12">3.2.1.1</ecNumber>
    </recommendedName>
</protein>
<evidence type="ECO:0000259" key="13">
    <source>
        <dbReference type="SMART" id="SM00632"/>
    </source>
</evidence>
<evidence type="ECO:0000256" key="3">
    <source>
        <dbReference type="ARBA" id="ARBA00008061"/>
    </source>
</evidence>
<keyword evidence="15" id="KW-0456">Lyase</keyword>
<sequence length="509" mass="53405">MHRGGAGSGAELSHRTPIAAAAALIAASVTLLAGCSGPAPAVRPAADRPAGTHDVGVELFQWNWDSIARECTDNLGPAGIAWVLASPPNEHVTGPEWWTSYQPVSYRVESRLGTRDQFASMVATCHEAGVDVLADAVLNHMTGRDAAGVGWAESSHEHYDYPGLYSDAAGDFHHCGRGEGDDITTYRAAFDVQNCELVNLADLATETTHVRGTLTAYLADLLSLGVDGFRIDAAKHIAAADLAAILAPLPPDTYVVQEVIRGSREAVQPEMYTGNGDVFEFGFARELEGMVESGTMSVSEGFGEDWGFLPGRVARTFVDNHDTERNGETLNYTDGAEYVLANVLTLALPYGAPVLYSGYAFSPGDDGPAQDASGRVEDADCGTVGPAERYADGDWVCQHRWDAIAGMVSWRSAVGDAPLVNSWTRGDGYAFSRGERGFVAMNAGDAPLARRFQTGLASGTYCDVVTGGSTPTAAEACSGDAVEVAADGTASLSVPPVGAVAIHVGARLS</sequence>
<dbReference type="InterPro" id="IPR017853">
    <property type="entry name" value="GH"/>
</dbReference>
<dbReference type="Gene3D" id="3.20.20.80">
    <property type="entry name" value="Glycosidases"/>
    <property type="match status" value="1"/>
</dbReference>
<dbReference type="SUPFAM" id="SSF51011">
    <property type="entry name" value="Glycosyl hydrolase domain"/>
    <property type="match status" value="1"/>
</dbReference>
<dbReference type="GO" id="GO:0005975">
    <property type="term" value="P:carbohydrate metabolic process"/>
    <property type="evidence" value="ECO:0007669"/>
    <property type="project" value="InterPro"/>
</dbReference>
<evidence type="ECO:0000313" key="15">
    <source>
        <dbReference type="EMBL" id="TFB47393.1"/>
    </source>
</evidence>
<dbReference type="PANTHER" id="PTHR43447">
    <property type="entry name" value="ALPHA-AMYLASE"/>
    <property type="match status" value="1"/>
</dbReference>
<dbReference type="SMART" id="SM00642">
    <property type="entry name" value="Aamy"/>
    <property type="match status" value="1"/>
</dbReference>
<keyword evidence="6" id="KW-0479">Metal-binding</keyword>
<evidence type="ECO:0000313" key="16">
    <source>
        <dbReference type="Proteomes" id="UP000297866"/>
    </source>
</evidence>
<evidence type="ECO:0000256" key="8">
    <source>
        <dbReference type="ARBA" id="ARBA00022837"/>
    </source>
</evidence>
<feature type="domain" description="Alpha-amylase C-terminal" evidence="13">
    <location>
        <begin position="420"/>
        <end position="507"/>
    </location>
</feature>
<dbReference type="Pfam" id="PF00128">
    <property type="entry name" value="Alpha-amylase"/>
    <property type="match status" value="1"/>
</dbReference>
<gene>
    <name evidence="15" type="ORF">E3O23_15035</name>
</gene>
<evidence type="ECO:0000256" key="1">
    <source>
        <dbReference type="ARBA" id="ARBA00000548"/>
    </source>
</evidence>
<dbReference type="GO" id="GO:0016829">
    <property type="term" value="F:lyase activity"/>
    <property type="evidence" value="ECO:0007669"/>
    <property type="project" value="UniProtKB-KW"/>
</dbReference>
<dbReference type="InterPro" id="IPR031319">
    <property type="entry name" value="A-amylase_C"/>
</dbReference>
<keyword evidence="9 12" id="KW-0119">Carbohydrate metabolism</keyword>
<dbReference type="InterPro" id="IPR013780">
    <property type="entry name" value="Glyco_hydro_b"/>
</dbReference>
<comment type="cofactor">
    <cofactor evidence="2">
        <name>Ca(2+)</name>
        <dbReference type="ChEBI" id="CHEBI:29108"/>
    </cofactor>
</comment>
<keyword evidence="10 12" id="KW-0326">Glycosidase</keyword>
<proteinExistence type="inferred from homology"/>
<dbReference type="SUPFAM" id="SSF51445">
    <property type="entry name" value="(Trans)glycosidases"/>
    <property type="match status" value="1"/>
</dbReference>
<keyword evidence="16" id="KW-1185">Reference proteome</keyword>
<dbReference type="EC" id="3.2.1.1" evidence="4 12"/>
<evidence type="ECO:0000256" key="10">
    <source>
        <dbReference type="ARBA" id="ARBA00023295"/>
    </source>
</evidence>
<dbReference type="PROSITE" id="PS51257">
    <property type="entry name" value="PROKAR_LIPOPROTEIN"/>
    <property type="match status" value="1"/>
</dbReference>
<evidence type="ECO:0000256" key="4">
    <source>
        <dbReference type="ARBA" id="ARBA00012595"/>
    </source>
</evidence>
<evidence type="ECO:0000259" key="14">
    <source>
        <dbReference type="SMART" id="SM00642"/>
    </source>
</evidence>
<evidence type="ECO:0000256" key="12">
    <source>
        <dbReference type="RuleBase" id="RU361134"/>
    </source>
</evidence>
<dbReference type="SMART" id="SM00632">
    <property type="entry name" value="Aamy_C"/>
    <property type="match status" value="1"/>
</dbReference>
<accession>A0A4R8UDT6</accession>
<keyword evidence="8" id="KW-0106">Calcium</keyword>
<dbReference type="InterPro" id="IPR006046">
    <property type="entry name" value="Alpha_amylase"/>
</dbReference>
<evidence type="ECO:0000256" key="2">
    <source>
        <dbReference type="ARBA" id="ARBA00001913"/>
    </source>
</evidence>
<dbReference type="OrthoDB" id="9805159at2"/>
<evidence type="ECO:0000256" key="11">
    <source>
        <dbReference type="RuleBase" id="RU003615"/>
    </source>
</evidence>
<evidence type="ECO:0000256" key="7">
    <source>
        <dbReference type="ARBA" id="ARBA00022801"/>
    </source>
</evidence>
<dbReference type="Gene3D" id="2.60.40.1180">
    <property type="entry name" value="Golgi alpha-mannosidase II"/>
    <property type="match status" value="1"/>
</dbReference>
<dbReference type="Pfam" id="PF02806">
    <property type="entry name" value="Alpha-amylase_C"/>
    <property type="match status" value="1"/>
</dbReference>
<dbReference type="Proteomes" id="UP000297866">
    <property type="component" value="Unassembled WGS sequence"/>
</dbReference>
<keyword evidence="7 12" id="KW-0378">Hydrolase</keyword>
<evidence type="ECO:0000256" key="6">
    <source>
        <dbReference type="ARBA" id="ARBA00022723"/>
    </source>
</evidence>
<name>A0A4R8UDT6_9MICO</name>
<dbReference type="PRINTS" id="PR00110">
    <property type="entry name" value="ALPHAAMYLASE"/>
</dbReference>
<dbReference type="InterPro" id="IPR006047">
    <property type="entry name" value="GH13_cat_dom"/>
</dbReference>
<dbReference type="GO" id="GO:0046872">
    <property type="term" value="F:metal ion binding"/>
    <property type="evidence" value="ECO:0007669"/>
    <property type="project" value="UniProtKB-KW"/>
</dbReference>
<evidence type="ECO:0000256" key="5">
    <source>
        <dbReference type="ARBA" id="ARBA00017303"/>
    </source>
</evidence>
<organism evidence="15 16">
    <name type="scientific">Cryobacterium tagatosivorans</name>
    <dbReference type="NCBI Taxonomy" id="1259199"/>
    <lineage>
        <taxon>Bacteria</taxon>
        <taxon>Bacillati</taxon>
        <taxon>Actinomycetota</taxon>
        <taxon>Actinomycetes</taxon>
        <taxon>Micrococcales</taxon>
        <taxon>Microbacteriaceae</taxon>
        <taxon>Cryobacterium</taxon>
    </lineage>
</organism>
<comment type="similarity">
    <text evidence="3 11">Belongs to the glycosyl hydrolase 13 family.</text>
</comment>
<dbReference type="AlphaFoldDB" id="A0A4R8UDT6"/>
<comment type="caution">
    <text evidence="15">The sequence shown here is derived from an EMBL/GenBank/DDBJ whole genome shotgun (WGS) entry which is preliminary data.</text>
</comment>
<comment type="catalytic activity">
    <reaction evidence="1 12">
        <text>Endohydrolysis of (1-&gt;4)-alpha-D-glucosidic linkages in polysaccharides containing three or more (1-&gt;4)-alpha-linked D-glucose units.</text>
        <dbReference type="EC" id="3.2.1.1"/>
    </reaction>
</comment>